<dbReference type="Gene3D" id="1.10.472.80">
    <property type="entry name" value="Ypt/Rab-GAP domain of gyp1p, domain 3"/>
    <property type="match status" value="1"/>
</dbReference>
<name>A0A7S0J351_9EUKA</name>
<dbReference type="EMBL" id="HBER01028589">
    <property type="protein sequence ID" value="CAD8539070.1"/>
    <property type="molecule type" value="Transcribed_RNA"/>
</dbReference>
<keyword evidence="1" id="KW-0175">Coiled coil</keyword>
<evidence type="ECO:0000259" key="3">
    <source>
        <dbReference type="PROSITE" id="PS50086"/>
    </source>
</evidence>
<gene>
    <name evidence="4" type="ORF">CLEP1334_LOCUS14353</name>
</gene>
<dbReference type="PANTHER" id="PTHR47219">
    <property type="entry name" value="RAB GTPASE-ACTIVATING PROTEIN 1-LIKE"/>
    <property type="match status" value="1"/>
</dbReference>
<dbReference type="InterPro" id="IPR050302">
    <property type="entry name" value="Rab_GAP_TBC_domain"/>
</dbReference>
<feature type="domain" description="Rab-GAP TBC" evidence="3">
    <location>
        <begin position="356"/>
        <end position="557"/>
    </location>
</feature>
<evidence type="ECO:0000256" key="2">
    <source>
        <dbReference type="SAM" id="MobiDB-lite"/>
    </source>
</evidence>
<evidence type="ECO:0000256" key="1">
    <source>
        <dbReference type="SAM" id="Coils"/>
    </source>
</evidence>
<dbReference type="GO" id="GO:0031267">
    <property type="term" value="F:small GTPase binding"/>
    <property type="evidence" value="ECO:0007669"/>
    <property type="project" value="TreeGrafter"/>
</dbReference>
<organism evidence="4">
    <name type="scientific">Calcidiscus leptoporus</name>
    <dbReference type="NCBI Taxonomy" id="127549"/>
    <lineage>
        <taxon>Eukaryota</taxon>
        <taxon>Haptista</taxon>
        <taxon>Haptophyta</taxon>
        <taxon>Prymnesiophyceae</taxon>
        <taxon>Coccolithales</taxon>
        <taxon>Calcidiscaceae</taxon>
        <taxon>Calcidiscus</taxon>
    </lineage>
</organism>
<feature type="region of interest" description="Disordered" evidence="2">
    <location>
        <begin position="290"/>
        <end position="316"/>
    </location>
</feature>
<dbReference type="Pfam" id="PF00566">
    <property type="entry name" value="RabGAP-TBC"/>
    <property type="match status" value="1"/>
</dbReference>
<dbReference type="PROSITE" id="PS50086">
    <property type="entry name" value="TBC_RABGAP"/>
    <property type="match status" value="1"/>
</dbReference>
<dbReference type="SUPFAM" id="SSF47923">
    <property type="entry name" value="Ypt/Rab-GAP domain of gyp1p"/>
    <property type="match status" value="2"/>
</dbReference>
<proteinExistence type="predicted"/>
<dbReference type="InterPro" id="IPR000195">
    <property type="entry name" value="Rab-GAP-TBC_dom"/>
</dbReference>
<sequence length="622" mass="67208">MSAELDTMHLALHEERAKREALELVLSQLQDANISLQRKWHQTRETMVPSAWASPAASPPGDEPHAWKAAATDLSATPQVESSANGKVVDESVLAPPPSTARVGERLGWLHLRLREVSLPLGAPGDVPNGASVDDVFVCICVSTEHKVHSHKLAADGVFLSGGQAFLLPISTRSIGHDVSSHASQSMSTPDDASGGAASLCAKPMPLLLRASLMSAPMSGDAVERAATVFEVDLAQLEPFSSCDLSSPWAQASSPEIDDERRAGAISVCIEWRPMPDEATDGVPRGELGFPLSARGPRAASNESPTASTANGRSSPDAVEGALVALKLRRWNRLLASCTSLAELPSSTLRALLLSGVPSEHRGHVWEQVAGASSLRPRFSPRADSVHRLSAAEVRPRRLPSLECGAECAEVIERDLLRTFPEHPHFCTSESSLVPALRRVLRAQAVYLPDVGYCQGLNFIAGVLLLHCDEPTAWALLVTLCDKLLRGYHEPSMSGLHRAQGALIQTLQQAVPRVYGHLSEHNVPVKEYSTGWFLCCFIDVLQLPVALRVWDLLFSEGEALLLRATVALYILAEEPLMEGHDFDDTENEGGLLRILQCEPERLMRAACEPKLERLAAQALGCE</sequence>
<evidence type="ECO:0000313" key="4">
    <source>
        <dbReference type="EMBL" id="CAD8539070.1"/>
    </source>
</evidence>
<dbReference type="InterPro" id="IPR035969">
    <property type="entry name" value="Rab-GAP_TBC_sf"/>
</dbReference>
<dbReference type="GO" id="GO:0005096">
    <property type="term" value="F:GTPase activator activity"/>
    <property type="evidence" value="ECO:0007669"/>
    <property type="project" value="TreeGrafter"/>
</dbReference>
<feature type="coiled-coil region" evidence="1">
    <location>
        <begin position="12"/>
        <end position="39"/>
    </location>
</feature>
<dbReference type="SMART" id="SM00164">
    <property type="entry name" value="TBC"/>
    <property type="match status" value="1"/>
</dbReference>
<accession>A0A7S0J351</accession>
<protein>
    <recommendedName>
        <fullName evidence="3">Rab-GAP TBC domain-containing protein</fullName>
    </recommendedName>
</protein>
<dbReference type="PANTHER" id="PTHR47219:SF20">
    <property type="entry name" value="TBC1 DOMAIN FAMILY MEMBER 2B"/>
    <property type="match status" value="1"/>
</dbReference>
<feature type="compositionally biased region" description="Polar residues" evidence="2">
    <location>
        <begin position="301"/>
        <end position="314"/>
    </location>
</feature>
<dbReference type="Gene3D" id="1.10.8.270">
    <property type="entry name" value="putative rabgap domain of human tbc1 domain family member 14 like domains"/>
    <property type="match status" value="1"/>
</dbReference>
<reference evidence="4" key="1">
    <citation type="submission" date="2021-01" db="EMBL/GenBank/DDBJ databases">
        <authorList>
            <person name="Corre E."/>
            <person name="Pelletier E."/>
            <person name="Niang G."/>
            <person name="Scheremetjew M."/>
            <person name="Finn R."/>
            <person name="Kale V."/>
            <person name="Holt S."/>
            <person name="Cochrane G."/>
            <person name="Meng A."/>
            <person name="Brown T."/>
            <person name="Cohen L."/>
        </authorList>
    </citation>
    <scope>NUCLEOTIDE SEQUENCE</scope>
    <source>
        <strain evidence="4">RCC1130</strain>
    </source>
</reference>
<dbReference type="AlphaFoldDB" id="A0A7S0J351"/>